<proteinExistence type="predicted"/>
<keyword evidence="3" id="KW-1185">Reference proteome</keyword>
<dbReference type="OrthoDB" id="196716at2"/>
<accession>A0A2P7R8H9</accession>
<dbReference type="RefSeq" id="WP_106729152.1">
    <property type="nucleotide sequence ID" value="NZ_PXYG01000002.1"/>
</dbReference>
<evidence type="ECO:0000313" key="3">
    <source>
        <dbReference type="Proteomes" id="UP000240243"/>
    </source>
</evidence>
<dbReference type="Proteomes" id="UP000240243">
    <property type="component" value="Unassembled WGS sequence"/>
</dbReference>
<comment type="caution">
    <text evidence="2">The sequence shown here is derived from an EMBL/GenBank/DDBJ whole genome shotgun (WGS) entry which is preliminary data.</text>
</comment>
<reference evidence="2 3" key="1">
    <citation type="submission" date="2018-03" db="EMBL/GenBank/DDBJ databases">
        <title>The draft genome of Zobellella sp. 59N8.</title>
        <authorList>
            <person name="Liu L."/>
            <person name="Li L."/>
            <person name="Zhang X."/>
            <person name="Liang L."/>
            <person name="Wang T."/>
        </authorList>
    </citation>
    <scope>NUCLEOTIDE SEQUENCE [LARGE SCALE GENOMIC DNA]</scope>
    <source>
        <strain evidence="2 3">59N8</strain>
    </source>
</reference>
<dbReference type="EMBL" id="PXYG01000002">
    <property type="protein sequence ID" value="PSJ46537.1"/>
    <property type="molecule type" value="Genomic_DNA"/>
</dbReference>
<organism evidence="2 3">
    <name type="scientific">Zobellella endophytica</name>
    <dbReference type="NCBI Taxonomy" id="2116700"/>
    <lineage>
        <taxon>Bacteria</taxon>
        <taxon>Pseudomonadati</taxon>
        <taxon>Pseudomonadota</taxon>
        <taxon>Gammaproteobacteria</taxon>
        <taxon>Aeromonadales</taxon>
        <taxon>Aeromonadaceae</taxon>
        <taxon>Zobellella</taxon>
    </lineage>
</organism>
<name>A0A2P7R8H9_9GAMM</name>
<feature type="region of interest" description="Disordered" evidence="1">
    <location>
        <begin position="32"/>
        <end position="55"/>
    </location>
</feature>
<dbReference type="Pfam" id="PF20125">
    <property type="entry name" value="DUF6515"/>
    <property type="match status" value="1"/>
</dbReference>
<evidence type="ECO:0000313" key="2">
    <source>
        <dbReference type="EMBL" id="PSJ46537.1"/>
    </source>
</evidence>
<dbReference type="AlphaFoldDB" id="A0A2P7R8H9"/>
<dbReference type="InterPro" id="IPR045398">
    <property type="entry name" value="DUF6515"/>
</dbReference>
<gene>
    <name evidence="2" type="ORF">C7H85_07875</name>
</gene>
<protein>
    <submittedName>
        <fullName evidence="2">Uncharacterized protein</fullName>
    </submittedName>
</protein>
<sequence>MKHAIFRRGALLLPLLGVLGFGLVVPEAQADRDDRRYERHGKHHKDFRQHKHERHFRGDRRHFRSERRHYFRSRDRVVERHYYPSPRRHYAPGTRISVVLPLGTIVSGLPGGYISLSLGDGPYYFHGGNYFRPHHWGYQVVSAPPGHRW</sequence>
<evidence type="ECO:0000256" key="1">
    <source>
        <dbReference type="SAM" id="MobiDB-lite"/>
    </source>
</evidence>
<feature type="compositionally biased region" description="Basic residues" evidence="1">
    <location>
        <begin position="38"/>
        <end position="55"/>
    </location>
</feature>